<feature type="region of interest" description="Disordered" evidence="1">
    <location>
        <begin position="1301"/>
        <end position="1329"/>
    </location>
</feature>
<dbReference type="InterPro" id="IPR011989">
    <property type="entry name" value="ARM-like"/>
</dbReference>
<comment type="caution">
    <text evidence="5">The sequence shown here is derived from an EMBL/GenBank/DDBJ whole genome shotgun (WGS) entry which is preliminary data.</text>
</comment>
<feature type="compositionally biased region" description="Polar residues" evidence="1">
    <location>
        <begin position="1"/>
        <end position="13"/>
    </location>
</feature>
<evidence type="ECO:0000259" key="4">
    <source>
        <dbReference type="Pfam" id="PF23099"/>
    </source>
</evidence>
<name>A0A1Y2EDH4_9BASI</name>
<feature type="compositionally biased region" description="Acidic residues" evidence="1">
    <location>
        <begin position="2615"/>
        <end position="2631"/>
    </location>
</feature>
<sequence>MANSTSKKGQPTLRTLRHGATTKHGATSKSTKPERATAALTVKEQIARRAAKPLIQGRQFKWISPAQRINEMQVDMSRVRDRRDMLEGEDETTKDDQTHSLFAHSLQTSQLINLTLPFIKFSRSVEPKARSLPLVIHHRAAIVLAVCEALKGNQHDVELCGEAILDLLPPLITDLSHLLLPSLPVLLSTLISLTAPSPLVSANPKLLQRVYDVLGALFRDLGKVILAESEEGGMADVWEVVRRGLGAPARAKEEVVEMEVEEPVVEEKEEEDENEEDEDDAEEETPVASTSTAALPATTPAPTVRTFTLPPNLRTTPQTRRLLGSAFAFLVRKARSSPTNSQEEGELEQLLRMMVEDVVAVEELDEGVRSSRGRGAKGRGKGVGKGRGQEEGSSKLLAEGVVWVTVETCSAPNAFLHSRTPAVIRSLYLAILTLASPAAAASLPSEILSHSLTALALHVPNADAFAPVVEEVVKASKGQLELKSEIEWEKLVVVMKSVQAIVGVKKGGRVPAPTRTKLFALLSPLSKLVLPPSTPTSPFLHAYTTLTFSLLLLTTFQDVLSGPVKESVSVLFSSPGSSAAFSAGCALTTCLDQVAWNHWSQVLSPLVLSSTARYVDEEDKEELAFGEVSTEVNALALLARLAWSGRLRSTVENPSVTVKSWERIVGLKCERTIKDWIAAFEKGEPSEAESHRLLDVLLIAPQLPSFHGTLLPLITTLSATIASTPSSTSRAAFLASASSPAQILGAALLSFSRISSQLRTPDKKTLADLASHVVVMIKGFAWHCGVMQGIAGLELAKVAADISEESQKAIYDSILPNLFSEDSSLRLSSLQIGATLFPIDSAPVAADLIAKCIEVEEMPLTVTGAREKSMKVRKIGIVAHGQLGRDGEDVKPALDIALRYLTAMLKVNFKPIWPEAIQALALLSERFPEEVWTITSRQLLTAATRDSGLFISRKPDWALNAVAGGSSEELVFEEQQLRDHHLEEARDLVKAEAAMFEGGVEATGAREAGLIEAQIAPERLVVQSYEAQLLALFCAIPDLAQKHSRDFVEVFLGCFQRDDDPNAVPVKYVNPDETAKERKLRLLAWLGLFAKFSNPKALFKANDLGDHFRTLLAFPDVDVQKLALDCLLRWKTPALTANADRLRHLLDSTKLRDELLQFVSTTEAGGLEPEHRADVVPLFIRITYGIMTSRLGRASTSSGQGRAGRRAAILGALKTCAPEELDTLVDLTIGPLRKLLITKPGEPFRFAEQSPNIAGKRQLGFLGFLADLLKHLGKHLVGRWHELMGATLNLLHFAQKGIAEETKEDDDEAETAEVEGEEEVEDDSEETQMAPLRSIRQLALKRWADFFRLEAGFDYSPYVAAAFPSIISPRLPLLPMENAQAPSALLELFVTWANRRDLVDYLVVYDSTLLPRLYSILTVRNVKPAVILRVFDIVTSFLDFSTEDGGKESEVGRTIIQPGVHELLVQLSGLFAATSGTLDARAEVGQRQITLLCSLAPYVESQEQAANFLTLIVPMLRKTNKVVPEKIKTDLLKILTSLYPLARPDNSTPLYRRCYEVLSSLFASTRTRGARLQTTAAFSALASVETAFAPIATLIEDLNSYSKKRSEEPDFDRRLAAYSLLNEDKYRTIRPEDWVPVINNMLFFIQDPEELAIRSNASFALRRFVEIAGPSEDPEIQSILVKVFLSGLRNTLHSKLEIVRSEILGVYATAVEKCSGVPELDQLKCLLVGGDQEANFFHNINHIQVHRRTRALRRLADEVEAGSITSKVVADIFLPLLDQFILGSDDKKDPDLVNETVQCLARLAKHLVWSAYNKLVHHYLKFAKVVGASQKACVRALVGVLKGFHFDLEADARLLDLTSSRLVPELLKYLEKREEVDEEIRIPVAEGISAVVQHLPSDPRSVQESSLLMALSQILRSRDQHVRDLTRSTICNIVSATGNDSLPIAVKELRRALARGPQLHVLAFTVHAMLVRLAENPDDVDFDAALEEVVPVLGDDCFGTPAKDRGSQEFRAKTKFREVRSYKSVDSFQILARFVSPTKISALLSPIRDVLQRTDSGKTMKEVEEVFKALAIGLTVNPRLDSTGVLDLCHTLISQNASFLRAAKVARKGKKAAADYHVQLSRTDADERDFYSKNAHRFVSFGLELFNAAFRKSQFDLDDPIIISRLEPLVSLVGNTLYSDEPVVLARSMRATASLIRCPLTSVGNAAPVLVKQMISIVQRSGSTESELAQSSLRTLAIVIRDCKSATLKEDQLTELLQIIGPDLEEADRQGTLFQLLRAIMSRKFVAPEIYDLMDKVAEILVTNQSSNVREVCRAIYLQFLLDYPQGRGRLKSSLAFLAKNLSFQHESGRLSVLELLNAILTKFATGLLQELADLFFVALVMVIANDESTRCREMAAELIKILFTRVEKEVKDVLLAMLHAWSGKKEQPQLARTAVQLFGVAIEALGDDGGKEAAGPILEVLSEVLEESQERLQEAEEGGEPYMELDTDWQLPYQALQSLSHVYKTFPSLVSPDQDRSARQLWGAVRGHLLFPHIWIRTSSARLLGSLYASSASYLSRTDLSDDHPLSTPALLDAAQKACLQLKSPLLSETLAMQIVKNLFFAAKCFDARRTVSTEEEDVDEDGEGAEDGEERQADPLRWLFTRLSYQARQAHITRPSMHAVDAGQWSLQPASILRWFAAVVSHLNKDALQRFLVQMATPIFRISEDPNAQDPQMAELQTLAHEVQELLQTKVGTTAYSTVHTTIRQKAAERRNARKTELALAAVNNPEEDAKRKAKRAEQKMKQRKRKHAAAADQRGRLGSSKKSRRDE</sequence>
<feature type="domain" description="U3 small nucleolar RNA-associated protein 20 N-terminal" evidence="2">
    <location>
        <begin position="1080"/>
        <end position="1695"/>
    </location>
</feature>
<dbReference type="PANTHER" id="PTHR17695">
    <property type="entry name" value="SMALL SUBUNIT PROCESSOME COMPONENT 20 HOMOLOG"/>
    <property type="match status" value="1"/>
</dbReference>
<dbReference type="EMBL" id="MCGR01000057">
    <property type="protein sequence ID" value="ORY69316.1"/>
    <property type="molecule type" value="Genomic_DNA"/>
</dbReference>
<evidence type="ECO:0000259" key="2">
    <source>
        <dbReference type="Pfam" id="PF07539"/>
    </source>
</evidence>
<dbReference type="Pfam" id="PF07539">
    <property type="entry name" value="UTP20_N"/>
    <property type="match status" value="1"/>
</dbReference>
<evidence type="ECO:0000313" key="6">
    <source>
        <dbReference type="Proteomes" id="UP000193467"/>
    </source>
</evidence>
<feature type="domain" description="U3 small nucleolar RNA-associated protein 20" evidence="3">
    <location>
        <begin position="1872"/>
        <end position="2093"/>
    </location>
</feature>
<feature type="compositionally biased region" description="Low complexity" evidence="1">
    <location>
        <begin position="286"/>
        <end position="309"/>
    </location>
</feature>
<feature type="compositionally biased region" description="Acidic residues" evidence="1">
    <location>
        <begin position="256"/>
        <end position="285"/>
    </location>
</feature>
<dbReference type="OrthoDB" id="360653at2759"/>
<protein>
    <submittedName>
        <fullName evidence="5">Uncharacterized protein</fullName>
    </submittedName>
</protein>
<evidence type="ECO:0000256" key="1">
    <source>
        <dbReference type="SAM" id="MobiDB-lite"/>
    </source>
</evidence>
<feature type="region of interest" description="Disordered" evidence="1">
    <location>
        <begin position="369"/>
        <end position="391"/>
    </location>
</feature>
<dbReference type="SUPFAM" id="SSF48371">
    <property type="entry name" value="ARM repeat"/>
    <property type="match status" value="2"/>
</dbReference>
<dbReference type="InterPro" id="IPR046523">
    <property type="entry name" value="UTP20_dom"/>
</dbReference>
<dbReference type="Pfam" id="PF23099">
    <property type="entry name" value="UTP20_C"/>
    <property type="match status" value="1"/>
</dbReference>
<feature type="domain" description="U3 small nucleolar RNA-associated protein 20 C-terminal" evidence="4">
    <location>
        <begin position="2537"/>
        <end position="2791"/>
    </location>
</feature>
<reference evidence="5 6" key="1">
    <citation type="submission" date="2016-07" db="EMBL/GenBank/DDBJ databases">
        <title>Pervasive Adenine N6-methylation of Active Genes in Fungi.</title>
        <authorList>
            <consortium name="DOE Joint Genome Institute"/>
            <person name="Mondo S.J."/>
            <person name="Dannebaum R.O."/>
            <person name="Kuo R.C."/>
            <person name="Labutti K."/>
            <person name="Haridas S."/>
            <person name="Kuo A."/>
            <person name="Salamov A."/>
            <person name="Ahrendt S.R."/>
            <person name="Lipzen A."/>
            <person name="Sullivan W."/>
            <person name="Andreopoulos W.B."/>
            <person name="Clum A."/>
            <person name="Lindquist E."/>
            <person name="Daum C."/>
            <person name="Ramamoorthy G.K."/>
            <person name="Gryganskyi A."/>
            <person name="Culley D."/>
            <person name="Magnuson J.K."/>
            <person name="James T.Y."/>
            <person name="O'Malley M.A."/>
            <person name="Stajich J.E."/>
            <person name="Spatafora J.W."/>
            <person name="Visel A."/>
            <person name="Grigoriev I.V."/>
        </authorList>
    </citation>
    <scope>NUCLEOTIDE SEQUENCE [LARGE SCALE GENOMIC DNA]</scope>
    <source>
        <strain evidence="5 6">62-1032</strain>
    </source>
</reference>
<dbReference type="PANTHER" id="PTHR17695:SF11">
    <property type="entry name" value="SMALL SUBUNIT PROCESSOME COMPONENT 20 HOMOLOG"/>
    <property type="match status" value="1"/>
</dbReference>
<dbReference type="InterPro" id="IPR016024">
    <property type="entry name" value="ARM-type_fold"/>
</dbReference>
<gene>
    <name evidence="5" type="ORF">BCR35DRAFT_308121</name>
</gene>
<proteinExistence type="predicted"/>
<dbReference type="Proteomes" id="UP000193467">
    <property type="component" value="Unassembled WGS sequence"/>
</dbReference>
<feature type="compositionally biased region" description="Acidic residues" evidence="1">
    <location>
        <begin position="1302"/>
        <end position="1326"/>
    </location>
</feature>
<feature type="compositionally biased region" description="Basic and acidic residues" evidence="1">
    <location>
        <begin position="2770"/>
        <end position="2783"/>
    </location>
</feature>
<evidence type="ECO:0000259" key="3">
    <source>
        <dbReference type="Pfam" id="PF20416"/>
    </source>
</evidence>
<feature type="region of interest" description="Disordered" evidence="1">
    <location>
        <begin position="2760"/>
        <end position="2810"/>
    </location>
</feature>
<dbReference type="GO" id="GO:0032040">
    <property type="term" value="C:small-subunit processome"/>
    <property type="evidence" value="ECO:0007669"/>
    <property type="project" value="TreeGrafter"/>
</dbReference>
<dbReference type="Pfam" id="PF20416">
    <property type="entry name" value="UTP20"/>
    <property type="match status" value="1"/>
</dbReference>
<feature type="region of interest" description="Disordered" evidence="1">
    <location>
        <begin position="253"/>
        <end position="318"/>
    </location>
</feature>
<dbReference type="InterPro" id="IPR052575">
    <property type="entry name" value="SSU_processome_comp_20"/>
</dbReference>
<dbReference type="InterPro" id="IPR057525">
    <property type="entry name" value="UTP20_C"/>
</dbReference>
<dbReference type="GO" id="GO:0030686">
    <property type="term" value="C:90S preribosome"/>
    <property type="evidence" value="ECO:0007669"/>
    <property type="project" value="TreeGrafter"/>
</dbReference>
<accession>A0A1Y2EDH4</accession>
<dbReference type="InterPro" id="IPR011430">
    <property type="entry name" value="UTP20_N"/>
</dbReference>
<dbReference type="FunCoup" id="A0A1Y2EDH4">
    <property type="interactions" value="521"/>
</dbReference>
<feature type="region of interest" description="Disordered" evidence="1">
    <location>
        <begin position="1"/>
        <end position="36"/>
    </location>
</feature>
<feature type="region of interest" description="Disordered" evidence="1">
    <location>
        <begin position="2613"/>
        <end position="2633"/>
    </location>
</feature>
<evidence type="ECO:0000313" key="5">
    <source>
        <dbReference type="EMBL" id="ORY69316.1"/>
    </source>
</evidence>
<organism evidence="5 6">
    <name type="scientific">Leucosporidium creatinivorum</name>
    <dbReference type="NCBI Taxonomy" id="106004"/>
    <lineage>
        <taxon>Eukaryota</taxon>
        <taxon>Fungi</taxon>
        <taxon>Dikarya</taxon>
        <taxon>Basidiomycota</taxon>
        <taxon>Pucciniomycotina</taxon>
        <taxon>Microbotryomycetes</taxon>
        <taxon>Leucosporidiales</taxon>
        <taxon>Leucosporidium</taxon>
    </lineage>
</organism>
<dbReference type="InParanoid" id="A0A1Y2EDH4"/>
<keyword evidence="6" id="KW-1185">Reference proteome</keyword>
<feature type="compositionally biased region" description="Basic residues" evidence="1">
    <location>
        <begin position="371"/>
        <end position="384"/>
    </location>
</feature>
<dbReference type="Gene3D" id="1.25.10.10">
    <property type="entry name" value="Leucine-rich Repeat Variant"/>
    <property type="match status" value="2"/>
</dbReference>
<dbReference type="STRING" id="106004.A0A1Y2EDH4"/>